<evidence type="ECO:0000313" key="2">
    <source>
        <dbReference type="EMBL" id="TBL76517.1"/>
    </source>
</evidence>
<dbReference type="Gene3D" id="3.40.50.11440">
    <property type="match status" value="1"/>
</dbReference>
<feature type="domain" description="LarA-like N-terminal" evidence="1">
    <location>
        <begin position="23"/>
        <end position="149"/>
    </location>
</feature>
<sequence>MIFPRMLPVEQLFERPRVADLPGALREQFDTERVRAAIKPGTRVAVAVGSRGIADLQLIVTCVVRMLRELGAEPFIVPAMGSHGGATAEGQTAILADYGITEAEVGAAIVSSMETVPAGHTANGVPLYFDRHAYEADAIVLVARVKAHTDFKGTVESGLLKMAAIGLGKHQGAIALHSQGFDSFASLIPGAGRILIEKTPIALGVAIIENAYDEVARIEVLPAEDIASREPALLAEAKNLMPRLQLAEIDVLIVDEIGKNISGAGMDPNITGRFAGPVDYPPKAPNVQKIIVRQLTPQSHGNATGIGLADITTKRLVEQIDFHKTYTNCITSTVLTGAKIPLTAPNDREALEIAIRTCNRIDPERVNIVWIQNTLSLQHIYISETYGELLDATEGLRIIGPPQPFSFDGQGWLTRPDLFGGAGSHAESAGKSGQE</sequence>
<gene>
    <name evidence="2" type="ORF">EYB31_18970</name>
</gene>
<keyword evidence="3" id="KW-1185">Reference proteome</keyword>
<dbReference type="Proteomes" id="UP000293142">
    <property type="component" value="Unassembled WGS sequence"/>
</dbReference>
<dbReference type="EMBL" id="SIRE01000013">
    <property type="protein sequence ID" value="TBL76517.1"/>
    <property type="molecule type" value="Genomic_DNA"/>
</dbReference>
<evidence type="ECO:0000313" key="3">
    <source>
        <dbReference type="Proteomes" id="UP000293142"/>
    </source>
</evidence>
<comment type="caution">
    <text evidence="2">The sequence shown here is derived from an EMBL/GenBank/DDBJ whole genome shotgun (WGS) entry which is preliminary data.</text>
</comment>
<reference evidence="2 3" key="1">
    <citation type="submission" date="2019-02" db="EMBL/GenBank/DDBJ databases">
        <title>Paenibacillus sp. nov., isolated from surface-sterilized tissue of Thalictrum simplex L.</title>
        <authorList>
            <person name="Tuo L."/>
        </authorList>
    </citation>
    <scope>NUCLEOTIDE SEQUENCE [LARGE SCALE GENOMIC DNA]</scope>
    <source>
        <strain evidence="2 3">N2SHLJ1</strain>
    </source>
</reference>
<accession>A0A4Q9DMK1</accession>
<dbReference type="RefSeq" id="WP_131014991.1">
    <property type="nucleotide sequence ID" value="NZ_SIRE01000013.1"/>
</dbReference>
<proteinExistence type="predicted"/>
<dbReference type="Pfam" id="PF09861">
    <property type="entry name" value="Lar_N"/>
    <property type="match status" value="1"/>
</dbReference>
<name>A0A4Q9DMK1_9BACL</name>
<organism evidence="2 3">
    <name type="scientific">Paenibacillus thalictri</name>
    <dbReference type="NCBI Taxonomy" id="2527873"/>
    <lineage>
        <taxon>Bacteria</taxon>
        <taxon>Bacillati</taxon>
        <taxon>Bacillota</taxon>
        <taxon>Bacilli</taxon>
        <taxon>Bacillales</taxon>
        <taxon>Paenibacillaceae</taxon>
        <taxon>Paenibacillus</taxon>
    </lineage>
</organism>
<protein>
    <submittedName>
        <fullName evidence="2">DUF2088 domain-containing protein</fullName>
    </submittedName>
</protein>
<evidence type="ECO:0000259" key="1">
    <source>
        <dbReference type="Pfam" id="PF09861"/>
    </source>
</evidence>
<dbReference type="OrthoDB" id="9788398at2"/>
<dbReference type="AlphaFoldDB" id="A0A4Q9DMK1"/>
<dbReference type="InterPro" id="IPR018657">
    <property type="entry name" value="LarA-like_N"/>
</dbReference>
<dbReference type="GO" id="GO:0050043">
    <property type="term" value="F:lactate racemase activity"/>
    <property type="evidence" value="ECO:0007669"/>
    <property type="project" value="InterPro"/>
</dbReference>